<protein>
    <submittedName>
        <fullName evidence="1">Uncharacterized protein</fullName>
    </submittedName>
</protein>
<dbReference type="Proteomes" id="UP000234456">
    <property type="component" value="Unassembled WGS sequence"/>
</dbReference>
<reference evidence="1 2" key="1">
    <citation type="submission" date="2017-12" db="EMBL/GenBank/DDBJ databases">
        <title>Draft genome sequence of Ralstonia pickettii 52.</title>
        <authorList>
            <person name="Zheng B."/>
        </authorList>
    </citation>
    <scope>NUCLEOTIDE SEQUENCE [LARGE SCALE GENOMIC DNA]</scope>
    <source>
        <strain evidence="1 2">52</strain>
    </source>
</reference>
<dbReference type="RefSeq" id="WP_102064990.1">
    <property type="nucleotide sequence ID" value="NZ_PKQE01000001.1"/>
</dbReference>
<name>A0A2N4TXZ8_RALPI</name>
<dbReference type="OrthoDB" id="8913184at2"/>
<evidence type="ECO:0000313" key="2">
    <source>
        <dbReference type="Proteomes" id="UP000234456"/>
    </source>
</evidence>
<gene>
    <name evidence="1" type="ORF">C0Q88_07825</name>
</gene>
<evidence type="ECO:0000313" key="1">
    <source>
        <dbReference type="EMBL" id="PLC44579.1"/>
    </source>
</evidence>
<organism evidence="1 2">
    <name type="scientific">Ralstonia pickettii</name>
    <name type="common">Burkholderia pickettii</name>
    <dbReference type="NCBI Taxonomy" id="329"/>
    <lineage>
        <taxon>Bacteria</taxon>
        <taxon>Pseudomonadati</taxon>
        <taxon>Pseudomonadota</taxon>
        <taxon>Betaproteobacteria</taxon>
        <taxon>Burkholderiales</taxon>
        <taxon>Burkholderiaceae</taxon>
        <taxon>Ralstonia</taxon>
    </lineage>
</organism>
<dbReference type="AlphaFoldDB" id="A0A2N4TXZ8"/>
<proteinExistence type="predicted"/>
<comment type="caution">
    <text evidence="1">The sequence shown here is derived from an EMBL/GenBank/DDBJ whole genome shotgun (WGS) entry which is preliminary data.</text>
</comment>
<dbReference type="EMBL" id="PKQE01000001">
    <property type="protein sequence ID" value="PLC44579.1"/>
    <property type="molecule type" value="Genomic_DNA"/>
</dbReference>
<accession>A0A2N4TXZ8</accession>
<sequence length="116" mass="12637">MPAAKQNFTIEQRATFKKRLQYRDTRGKPINLTGFAARMQIRSAANAAEVLLELSTENGRIALRGASGVIDLLVDSATTSTITWTQAVYDLKLIAPEGTDLRLLEGKVFASPGVTQ</sequence>